<dbReference type="RefSeq" id="WP_066537911.1">
    <property type="nucleotide sequence ID" value="NZ_CP021422.1"/>
</dbReference>
<reference evidence="4" key="2">
    <citation type="submission" date="2017-05" db="EMBL/GenBank/DDBJ databases">
        <title>Improved OligoMM genomes.</title>
        <authorList>
            <person name="Garzetti D."/>
        </authorList>
    </citation>
    <scope>NUCLEOTIDE SEQUENCE [LARGE SCALE GENOMIC DNA]</scope>
    <source>
        <strain evidence="4">KB18</strain>
    </source>
</reference>
<dbReference type="Proteomes" id="UP000596035">
    <property type="component" value="Chromosome"/>
</dbReference>
<dbReference type="EMBL" id="CP021422">
    <property type="protein sequence ID" value="ASB42402.1"/>
    <property type="molecule type" value="Genomic_DNA"/>
</dbReference>
<evidence type="ECO:0000259" key="1">
    <source>
        <dbReference type="PROSITE" id="PS51186"/>
    </source>
</evidence>
<dbReference type="CDD" id="cd04301">
    <property type="entry name" value="NAT_SF"/>
    <property type="match status" value="1"/>
</dbReference>
<dbReference type="InterPro" id="IPR000182">
    <property type="entry name" value="GNAT_dom"/>
</dbReference>
<accession>A0A1Z2XVE2</accession>
<feature type="domain" description="N-acetyltransferase" evidence="1">
    <location>
        <begin position="110"/>
        <end position="242"/>
    </location>
</feature>
<dbReference type="Proteomes" id="UP000196710">
    <property type="component" value="Chromosome"/>
</dbReference>
<protein>
    <submittedName>
        <fullName evidence="2 3">N-acetyltransferase</fullName>
    </submittedName>
</protein>
<gene>
    <name evidence="2" type="ORF">ADH66_18160</name>
    <name evidence="3" type="ORF">I5Q82_08575</name>
</gene>
<dbReference type="EMBL" id="CP065321">
    <property type="protein sequence ID" value="QQR31688.1"/>
    <property type="molecule type" value="Genomic_DNA"/>
</dbReference>
<evidence type="ECO:0000313" key="2">
    <source>
        <dbReference type="EMBL" id="ASB42402.1"/>
    </source>
</evidence>
<reference evidence="3 5" key="3">
    <citation type="submission" date="2020-11" db="EMBL/GenBank/DDBJ databases">
        <title>Closed and high quality bacterial genomes of the OMM12 community.</title>
        <authorList>
            <person name="Marbouty M."/>
            <person name="Lamy-Besnier Q."/>
            <person name="Debarbieux L."/>
            <person name="Koszul R."/>
        </authorList>
    </citation>
    <scope>NUCLEOTIDE SEQUENCE [LARGE SCALE GENOMIC DNA]</scope>
    <source>
        <strain evidence="3 5">KB18</strain>
    </source>
</reference>
<evidence type="ECO:0000313" key="4">
    <source>
        <dbReference type="Proteomes" id="UP000196710"/>
    </source>
</evidence>
<evidence type="ECO:0000313" key="5">
    <source>
        <dbReference type="Proteomes" id="UP000596035"/>
    </source>
</evidence>
<name>A0A1Z2XVE2_9FIRM</name>
<dbReference type="Gene3D" id="3.40.630.30">
    <property type="match status" value="1"/>
</dbReference>
<dbReference type="InterPro" id="IPR016181">
    <property type="entry name" value="Acyl_CoA_acyltransferase"/>
</dbReference>
<dbReference type="SUPFAM" id="SSF55729">
    <property type="entry name" value="Acyl-CoA N-acyltransferases (Nat)"/>
    <property type="match status" value="1"/>
</dbReference>
<dbReference type="GO" id="GO:0016747">
    <property type="term" value="F:acyltransferase activity, transferring groups other than amino-acyl groups"/>
    <property type="evidence" value="ECO:0007669"/>
    <property type="project" value="InterPro"/>
</dbReference>
<dbReference type="PROSITE" id="PS51186">
    <property type="entry name" value="GNAT"/>
    <property type="match status" value="1"/>
</dbReference>
<dbReference type="AlphaFoldDB" id="A0A1Z2XVE2"/>
<reference evidence="2" key="1">
    <citation type="journal article" date="2017" name="Genome Announc.">
        <title>High-Quality Whole-Genome Sequences of the Oligo-Mouse-Microbiota Bacterial Community.</title>
        <authorList>
            <person name="Garzetti D."/>
            <person name="Brugiroux S."/>
            <person name="Bunk B."/>
            <person name="Pukall R."/>
            <person name="McCoy K.D."/>
            <person name="Macpherson A.J."/>
            <person name="Stecher B."/>
        </authorList>
    </citation>
    <scope>NUCLEOTIDE SEQUENCE</scope>
    <source>
        <strain evidence="2">KB18</strain>
    </source>
</reference>
<keyword evidence="4" id="KW-1185">Reference proteome</keyword>
<evidence type="ECO:0000313" key="3">
    <source>
        <dbReference type="EMBL" id="QQR31688.1"/>
    </source>
</evidence>
<dbReference type="Pfam" id="PF00583">
    <property type="entry name" value="Acetyltransf_1"/>
    <property type="match status" value="1"/>
</dbReference>
<organism evidence="3 5">
    <name type="scientific">Acutalibacter muris</name>
    <dbReference type="NCBI Taxonomy" id="1796620"/>
    <lineage>
        <taxon>Bacteria</taxon>
        <taxon>Bacillati</taxon>
        <taxon>Bacillota</taxon>
        <taxon>Clostridia</taxon>
        <taxon>Eubacteriales</taxon>
        <taxon>Acutalibacteraceae</taxon>
        <taxon>Acutalibacter</taxon>
    </lineage>
</organism>
<proteinExistence type="predicted"/>
<sequence>MIRLVSGPRERAEFMDICKGGAFGCKLRSVALAYGFERDFARFWTDGGASYCLLDGGLSIAGRPWNIEESREFLDVLGPGSVFCERGLAGELKLEVSTEGAVMAKDLPAGEPRSLPPPGLRETHALLTAAGMPMDFEPFYLDMSHRIRHGIALALGEYISGELAGVAVISAVAGGEAVLSALAVREDCRGRGLGTKLMGAVERALPGHRLYLFRESGRNREFYKKLGFAEVGRWSQQDITER</sequence>
<dbReference type="KEGG" id="amur:ADH66_18160"/>